<gene>
    <name evidence="15" type="ORF">CHS0354_033656</name>
</gene>
<dbReference type="PRINTS" id="PR00475">
    <property type="entry name" value="HEXOKINASE"/>
</dbReference>
<sequence length="472" mass="52800">MEALSKNEKLALISDDHKRKKVEEILSCLLIDDVKIQTFIATFEDQIRLANSPDENLRKRTNLFWENTYVRRLLDGNENGVFLGMDLGGTNFRIVLVRFKDGCAETTTKYYNLEKELLSGPSSGIFEHIAVSLQSFLQEETLPKNEKVLLGFTFSFPSVQKSLKESTIQTWTKSIKCTDGPGLDSVKLLEEAIEKKGGLPVPVDVVARISDTTGTLLAGNYLDKNCRIGLILGTGSNAAFVEHVSNIEKWDSCYKDNEDSSLVVINCEFGALGDNGCMDFIKTEFDRELDQHSNHVGSYTFEKLYAGHYLGELVRLVLVKMIREGVLFNGKESDKLFERWKFTTTHVTAIESDKGTDSTKTMQVLEEFDLLSVATEEDVMLFREVCAIMSQRGAFIVASAMVVLLHHINLPEVTIAVDGSLYENHPKYHSHMMEVISKWAPKTMTKMMLVKDGSGQGGAIVASLESKKRSSC</sequence>
<keyword evidence="6 12" id="KW-0418">Kinase</keyword>
<comment type="catalytic activity">
    <reaction evidence="9">
        <text>a D-hexose + ATP = a D-hexose 6-phosphate + ADP + H(+)</text>
        <dbReference type="Rhea" id="RHEA:22740"/>
        <dbReference type="ChEBI" id="CHEBI:4194"/>
        <dbReference type="ChEBI" id="CHEBI:15378"/>
        <dbReference type="ChEBI" id="CHEBI:30616"/>
        <dbReference type="ChEBI" id="CHEBI:229467"/>
        <dbReference type="ChEBI" id="CHEBI:456216"/>
        <dbReference type="EC" id="2.7.1.1"/>
    </reaction>
    <physiologicalReaction direction="left-to-right" evidence="9">
        <dbReference type="Rhea" id="RHEA:22741"/>
    </physiologicalReaction>
</comment>
<evidence type="ECO:0000256" key="2">
    <source>
        <dbReference type="ARBA" id="ARBA00005028"/>
    </source>
</evidence>
<dbReference type="PANTHER" id="PTHR19443:SF54">
    <property type="entry name" value="PHOSPHOTRANSFERASE"/>
    <property type="match status" value="1"/>
</dbReference>
<keyword evidence="4 12" id="KW-0808">Transferase</keyword>
<keyword evidence="16" id="KW-1185">Reference proteome</keyword>
<evidence type="ECO:0000256" key="5">
    <source>
        <dbReference type="ARBA" id="ARBA00022741"/>
    </source>
</evidence>
<comment type="catalytic activity">
    <reaction evidence="11">
        <text>D-glucose + ATP = D-glucose 6-phosphate + ADP + H(+)</text>
        <dbReference type="Rhea" id="RHEA:17825"/>
        <dbReference type="ChEBI" id="CHEBI:4167"/>
        <dbReference type="ChEBI" id="CHEBI:15378"/>
        <dbReference type="ChEBI" id="CHEBI:30616"/>
        <dbReference type="ChEBI" id="CHEBI:61548"/>
        <dbReference type="ChEBI" id="CHEBI:456216"/>
        <dbReference type="EC" id="2.7.1.1"/>
    </reaction>
    <physiologicalReaction direction="left-to-right" evidence="11">
        <dbReference type="Rhea" id="RHEA:17826"/>
    </physiologicalReaction>
</comment>
<comment type="similarity">
    <text evidence="3 12">Belongs to the hexokinase family.</text>
</comment>
<evidence type="ECO:0000259" key="13">
    <source>
        <dbReference type="Pfam" id="PF00349"/>
    </source>
</evidence>
<accession>A0AAE0S2J0</accession>
<organism evidence="15 16">
    <name type="scientific">Potamilus streckersoni</name>
    <dbReference type="NCBI Taxonomy" id="2493646"/>
    <lineage>
        <taxon>Eukaryota</taxon>
        <taxon>Metazoa</taxon>
        <taxon>Spiralia</taxon>
        <taxon>Lophotrochozoa</taxon>
        <taxon>Mollusca</taxon>
        <taxon>Bivalvia</taxon>
        <taxon>Autobranchia</taxon>
        <taxon>Heteroconchia</taxon>
        <taxon>Palaeoheterodonta</taxon>
        <taxon>Unionida</taxon>
        <taxon>Unionoidea</taxon>
        <taxon>Unionidae</taxon>
        <taxon>Ambleminae</taxon>
        <taxon>Lampsilini</taxon>
        <taxon>Potamilus</taxon>
    </lineage>
</organism>
<evidence type="ECO:0000256" key="11">
    <source>
        <dbReference type="ARBA" id="ARBA00048160"/>
    </source>
</evidence>
<dbReference type="InterPro" id="IPR022673">
    <property type="entry name" value="Hexokinase_C"/>
</dbReference>
<dbReference type="FunFam" id="3.40.367.20:FF:000005">
    <property type="entry name" value="Phosphotransferase"/>
    <property type="match status" value="1"/>
</dbReference>
<proteinExistence type="inferred from homology"/>
<evidence type="ECO:0000313" key="16">
    <source>
        <dbReference type="Proteomes" id="UP001195483"/>
    </source>
</evidence>
<dbReference type="PROSITE" id="PS51748">
    <property type="entry name" value="HEXOKINASE_2"/>
    <property type="match status" value="1"/>
</dbReference>
<comment type="pathway">
    <text evidence="1">Carbohydrate degradation; glycolysis; D-glyceraldehyde 3-phosphate and glycerone phosphate from D-glucose: step 1/4.</text>
</comment>
<dbReference type="GO" id="GO:0004340">
    <property type="term" value="F:glucokinase activity"/>
    <property type="evidence" value="ECO:0007669"/>
    <property type="project" value="TreeGrafter"/>
</dbReference>
<keyword evidence="8 12" id="KW-0324">Glycolysis</keyword>
<comment type="caution">
    <text evidence="15">The sequence shown here is derived from an EMBL/GenBank/DDBJ whole genome shotgun (WGS) entry which is preliminary data.</text>
</comment>
<reference evidence="15" key="2">
    <citation type="journal article" date="2021" name="Genome Biol. Evol.">
        <title>Developing a high-quality reference genome for a parasitic bivalve with doubly uniparental inheritance (Bivalvia: Unionida).</title>
        <authorList>
            <person name="Smith C.H."/>
        </authorList>
    </citation>
    <scope>NUCLEOTIDE SEQUENCE</scope>
    <source>
        <strain evidence="15">CHS0354</strain>
        <tissue evidence="15">Mantle</tissue>
    </source>
</reference>
<evidence type="ECO:0000259" key="14">
    <source>
        <dbReference type="Pfam" id="PF03727"/>
    </source>
</evidence>
<dbReference type="EMBL" id="JAEAOA010001970">
    <property type="protein sequence ID" value="KAK3583883.1"/>
    <property type="molecule type" value="Genomic_DNA"/>
</dbReference>
<dbReference type="GO" id="GO:0006096">
    <property type="term" value="P:glycolytic process"/>
    <property type="evidence" value="ECO:0007669"/>
    <property type="project" value="UniProtKB-KW"/>
</dbReference>
<feature type="domain" description="Hexokinase N-terminal" evidence="13">
    <location>
        <begin position="22"/>
        <end position="221"/>
    </location>
</feature>
<feature type="domain" description="Hexokinase C-terminal" evidence="14">
    <location>
        <begin position="227"/>
        <end position="463"/>
    </location>
</feature>
<evidence type="ECO:0000256" key="12">
    <source>
        <dbReference type="RuleBase" id="RU362007"/>
    </source>
</evidence>
<name>A0AAE0S2J0_9BIVA</name>
<evidence type="ECO:0000256" key="8">
    <source>
        <dbReference type="ARBA" id="ARBA00023152"/>
    </source>
</evidence>
<dbReference type="EC" id="2.7.1.-" evidence="12"/>
<dbReference type="GO" id="GO:0005829">
    <property type="term" value="C:cytosol"/>
    <property type="evidence" value="ECO:0007669"/>
    <property type="project" value="TreeGrafter"/>
</dbReference>
<keyword evidence="7 12" id="KW-0067">ATP-binding</keyword>
<dbReference type="Gene3D" id="3.40.367.20">
    <property type="match status" value="1"/>
</dbReference>
<dbReference type="GO" id="GO:0008865">
    <property type="term" value="F:fructokinase activity"/>
    <property type="evidence" value="ECO:0007669"/>
    <property type="project" value="TreeGrafter"/>
</dbReference>
<dbReference type="GO" id="GO:0005524">
    <property type="term" value="F:ATP binding"/>
    <property type="evidence" value="ECO:0007669"/>
    <property type="project" value="UniProtKB-UniRule"/>
</dbReference>
<dbReference type="Pfam" id="PF03727">
    <property type="entry name" value="Hexokinase_2"/>
    <property type="match status" value="1"/>
</dbReference>
<keyword evidence="5 12" id="KW-0547">Nucleotide-binding</keyword>
<dbReference type="InterPro" id="IPR043129">
    <property type="entry name" value="ATPase_NBD"/>
</dbReference>
<evidence type="ECO:0000256" key="9">
    <source>
        <dbReference type="ARBA" id="ARBA00044613"/>
    </source>
</evidence>
<dbReference type="PANTHER" id="PTHR19443">
    <property type="entry name" value="HEXOKINASE"/>
    <property type="match status" value="1"/>
</dbReference>
<reference evidence="15" key="3">
    <citation type="submission" date="2023-05" db="EMBL/GenBank/DDBJ databases">
        <authorList>
            <person name="Smith C.H."/>
        </authorList>
    </citation>
    <scope>NUCLEOTIDE SEQUENCE</scope>
    <source>
        <strain evidence="15">CHS0354</strain>
        <tissue evidence="15">Mantle</tissue>
    </source>
</reference>
<dbReference type="AlphaFoldDB" id="A0AAE0S2J0"/>
<evidence type="ECO:0000256" key="3">
    <source>
        <dbReference type="ARBA" id="ARBA00009225"/>
    </source>
</evidence>
<dbReference type="GO" id="GO:0001678">
    <property type="term" value="P:intracellular glucose homeostasis"/>
    <property type="evidence" value="ECO:0007669"/>
    <property type="project" value="InterPro"/>
</dbReference>
<dbReference type="Proteomes" id="UP001195483">
    <property type="component" value="Unassembled WGS sequence"/>
</dbReference>
<dbReference type="Pfam" id="PF00349">
    <property type="entry name" value="Hexokinase_1"/>
    <property type="match status" value="1"/>
</dbReference>
<dbReference type="GO" id="GO:0006006">
    <property type="term" value="P:glucose metabolic process"/>
    <property type="evidence" value="ECO:0007669"/>
    <property type="project" value="TreeGrafter"/>
</dbReference>
<comment type="pathway">
    <text evidence="2">Carbohydrate metabolism; hexose metabolism.</text>
</comment>
<evidence type="ECO:0000313" key="15">
    <source>
        <dbReference type="EMBL" id="KAK3583883.1"/>
    </source>
</evidence>
<dbReference type="InterPro" id="IPR001312">
    <property type="entry name" value="Hexokinase"/>
</dbReference>
<comment type="catalytic activity">
    <reaction evidence="10">
        <text>D-fructose + ATP = D-fructose 6-phosphate + ADP + H(+)</text>
        <dbReference type="Rhea" id="RHEA:16125"/>
        <dbReference type="ChEBI" id="CHEBI:15378"/>
        <dbReference type="ChEBI" id="CHEBI:30616"/>
        <dbReference type="ChEBI" id="CHEBI:37721"/>
        <dbReference type="ChEBI" id="CHEBI:61527"/>
        <dbReference type="ChEBI" id="CHEBI:456216"/>
        <dbReference type="EC" id="2.7.1.1"/>
    </reaction>
    <physiologicalReaction direction="left-to-right" evidence="10">
        <dbReference type="Rhea" id="RHEA:16126"/>
    </physiologicalReaction>
</comment>
<dbReference type="GO" id="GO:0005536">
    <property type="term" value="F:D-glucose binding"/>
    <property type="evidence" value="ECO:0007669"/>
    <property type="project" value="InterPro"/>
</dbReference>
<protein>
    <recommendedName>
        <fullName evidence="12">Phosphotransferase</fullName>
        <ecNumber evidence="12">2.7.1.-</ecNumber>
    </recommendedName>
</protein>
<dbReference type="InterPro" id="IPR022672">
    <property type="entry name" value="Hexokinase_N"/>
</dbReference>
<evidence type="ECO:0000256" key="4">
    <source>
        <dbReference type="ARBA" id="ARBA00022679"/>
    </source>
</evidence>
<evidence type="ECO:0000256" key="7">
    <source>
        <dbReference type="ARBA" id="ARBA00022840"/>
    </source>
</evidence>
<reference evidence="15" key="1">
    <citation type="journal article" date="2021" name="Genome Biol. Evol.">
        <title>A High-Quality Reference Genome for a Parasitic Bivalve with Doubly Uniparental Inheritance (Bivalvia: Unionida).</title>
        <authorList>
            <person name="Smith C.H."/>
        </authorList>
    </citation>
    <scope>NUCLEOTIDE SEQUENCE</scope>
    <source>
        <strain evidence="15">CHS0354</strain>
    </source>
</reference>
<evidence type="ECO:0000256" key="1">
    <source>
        <dbReference type="ARBA" id="ARBA00004888"/>
    </source>
</evidence>
<dbReference type="SUPFAM" id="SSF53067">
    <property type="entry name" value="Actin-like ATPase domain"/>
    <property type="match status" value="2"/>
</dbReference>
<evidence type="ECO:0000256" key="10">
    <source>
        <dbReference type="ARBA" id="ARBA00047905"/>
    </source>
</evidence>
<evidence type="ECO:0000256" key="6">
    <source>
        <dbReference type="ARBA" id="ARBA00022777"/>
    </source>
</evidence>
<dbReference type="GO" id="GO:0005739">
    <property type="term" value="C:mitochondrion"/>
    <property type="evidence" value="ECO:0007669"/>
    <property type="project" value="TreeGrafter"/>
</dbReference>
<dbReference type="Gene3D" id="3.30.420.40">
    <property type="match status" value="1"/>
</dbReference>